<keyword evidence="1" id="KW-0548">Nucleotidyltransferase</keyword>
<dbReference type="PANTHER" id="PTHR12066:SF0">
    <property type="entry name" value="TELOMERASE REVERSE TRANSCRIPTASE"/>
    <property type="match status" value="1"/>
</dbReference>
<dbReference type="GO" id="GO:0070034">
    <property type="term" value="F:telomerase RNA binding"/>
    <property type="evidence" value="ECO:0007669"/>
    <property type="project" value="TreeGrafter"/>
</dbReference>
<keyword evidence="4" id="KW-1185">Reference proteome</keyword>
<keyword evidence="1" id="KW-0695">RNA-directed DNA polymerase</keyword>
<comment type="catalytic activity">
    <reaction evidence="1">
        <text>DNA(n) + a 2'-deoxyribonucleoside 5'-triphosphate = DNA(n+1) + diphosphate</text>
        <dbReference type="Rhea" id="RHEA:22508"/>
        <dbReference type="Rhea" id="RHEA-COMP:17339"/>
        <dbReference type="Rhea" id="RHEA-COMP:17340"/>
        <dbReference type="ChEBI" id="CHEBI:33019"/>
        <dbReference type="ChEBI" id="CHEBI:61560"/>
        <dbReference type="ChEBI" id="CHEBI:173112"/>
        <dbReference type="EC" id="2.7.7.49"/>
    </reaction>
</comment>
<keyword evidence="1" id="KW-0539">Nucleus</keyword>
<dbReference type="AlphaFoldDB" id="X6MZ81"/>
<accession>X6MZ81</accession>
<organism evidence="3 4">
    <name type="scientific">Reticulomyxa filosa</name>
    <dbReference type="NCBI Taxonomy" id="46433"/>
    <lineage>
        <taxon>Eukaryota</taxon>
        <taxon>Sar</taxon>
        <taxon>Rhizaria</taxon>
        <taxon>Retaria</taxon>
        <taxon>Foraminifera</taxon>
        <taxon>Monothalamids</taxon>
        <taxon>Reticulomyxidae</taxon>
        <taxon>Reticulomyxa</taxon>
    </lineage>
</organism>
<keyword evidence="1" id="KW-0158">Chromosome</keyword>
<dbReference type="GO" id="GO:0000333">
    <property type="term" value="C:telomerase catalytic core complex"/>
    <property type="evidence" value="ECO:0007669"/>
    <property type="project" value="TreeGrafter"/>
</dbReference>
<dbReference type="Proteomes" id="UP000023152">
    <property type="component" value="Unassembled WGS sequence"/>
</dbReference>
<keyword evidence="1" id="KW-0779">Telomere</keyword>
<dbReference type="EMBL" id="ASPP01014242">
    <property type="protein sequence ID" value="ETO18928.1"/>
    <property type="molecule type" value="Genomic_DNA"/>
</dbReference>
<keyword evidence="1" id="KW-0808">Transferase</keyword>
<keyword evidence="1" id="KW-0460">Magnesium</keyword>
<comment type="caution">
    <text evidence="3">The sequence shown here is derived from an EMBL/GenBank/DDBJ whole genome shotgun (WGS) entry which is preliminary data.</text>
</comment>
<name>X6MZ81_RETFI</name>
<comment type="similarity">
    <text evidence="1">Belongs to the reverse transcriptase family. Telomerase subfamily.</text>
</comment>
<feature type="domain" description="Reverse transcriptase" evidence="2">
    <location>
        <begin position="240"/>
        <end position="606"/>
    </location>
</feature>
<dbReference type="InterPro" id="IPR000477">
    <property type="entry name" value="RT_dom"/>
</dbReference>
<sequence>MIPFFKRVLARYHSVNWFTFSWLLNDNATNQPNATSSFNTRSKINKERGQIKTYDQGESASIQISTERSTKQNEETRVCMNKMTEEQWMSLLKRPKTFATVVTFVIRFLQRVFPHNGSPYSNHLGLGWYNVKLLFKCSKCKKKTIRIFNIIKKKIVVCFVRNKVLDQFIHAPRHRRYALRDSLQFMSTLDFMLFRCFSRDKNEQATKGITITYYPSHIWNKIVGWHVAHNNMFVKLSKAKVWELTQQKEAHAVGYLRFLPKKTTLRPIVNLRRTTVLQKKDHFTNKVTTRRLEPANYKLRECFAALNYEVENFDQKTRNEKCLGFTTLSVKEYYDKWKHFVLTIKKHYPSPETMPKLYCVALDFAKCYDRINQDTMLQLLDKLILRSERYSLVQYATCYPELGIIGQSKAWRTYAVNCKSVQNLAKSCALRRGPFILQHTGPNIIKTRTQVFDILRYHITNSIVNFDCEQLNGVYYQHKVGVSQGSIVSQLLCCIYIGFVEREVLCPAIVQAGEEERKQRQAELEREKDNADRPCSGGHDLTKPTLRLLMRHVDDCIFFTTSKQEATVFAKMLHSGIAHYHVMANPEKTSANFELEGIDPSHISSH</sequence>
<evidence type="ECO:0000256" key="1">
    <source>
        <dbReference type="RuleBase" id="RU365061"/>
    </source>
</evidence>
<evidence type="ECO:0000259" key="2">
    <source>
        <dbReference type="PROSITE" id="PS50878"/>
    </source>
</evidence>
<dbReference type="GO" id="GO:0000781">
    <property type="term" value="C:chromosome, telomeric region"/>
    <property type="evidence" value="ECO:0007669"/>
    <property type="project" value="UniProtKB-SubCell"/>
</dbReference>
<evidence type="ECO:0000313" key="4">
    <source>
        <dbReference type="Proteomes" id="UP000023152"/>
    </source>
</evidence>
<dbReference type="EC" id="2.7.7.49" evidence="1"/>
<dbReference type="PRINTS" id="PR01365">
    <property type="entry name" value="TELOMERASERT"/>
</dbReference>
<dbReference type="OrthoDB" id="289721at2759"/>
<comment type="function">
    <text evidence="1">Telomerase is a ribonucleoprotein enzyme essential for the replication of chromosome termini in most eukaryotes. It elongates telomeres. It is a reverse transcriptase that adds simple sequence repeats to chromosome ends by copying a template sequence within the RNA component of the enzyme.</text>
</comment>
<dbReference type="GO" id="GO:0042162">
    <property type="term" value="F:telomeric DNA binding"/>
    <property type="evidence" value="ECO:0007669"/>
    <property type="project" value="TreeGrafter"/>
</dbReference>
<dbReference type="InterPro" id="IPR043502">
    <property type="entry name" value="DNA/RNA_pol_sf"/>
</dbReference>
<dbReference type="PROSITE" id="PS50878">
    <property type="entry name" value="RT_POL"/>
    <property type="match status" value="1"/>
</dbReference>
<proteinExistence type="inferred from homology"/>
<dbReference type="GO" id="GO:0003720">
    <property type="term" value="F:telomerase activity"/>
    <property type="evidence" value="ECO:0007669"/>
    <property type="project" value="InterPro"/>
</dbReference>
<evidence type="ECO:0000313" key="3">
    <source>
        <dbReference type="EMBL" id="ETO18928.1"/>
    </source>
</evidence>
<keyword evidence="1" id="KW-0479">Metal-binding</keyword>
<dbReference type="SUPFAM" id="SSF56672">
    <property type="entry name" value="DNA/RNA polymerases"/>
    <property type="match status" value="1"/>
</dbReference>
<dbReference type="InterPro" id="IPR003545">
    <property type="entry name" value="Telomerase_RT"/>
</dbReference>
<protein>
    <recommendedName>
        <fullName evidence="1">Telomerase reverse transcriptase</fullName>
        <ecNumber evidence="1">2.7.7.49</ecNumber>
    </recommendedName>
    <alternativeName>
        <fullName evidence="1">Telomerase catalytic subunit</fullName>
    </alternativeName>
</protein>
<comment type="subcellular location">
    <subcellularLocation>
        <location evidence="1">Nucleus</location>
    </subcellularLocation>
    <subcellularLocation>
        <location evidence="1">Chromosome</location>
        <location evidence="1">Telomere</location>
    </subcellularLocation>
</comment>
<dbReference type="GO" id="GO:0046872">
    <property type="term" value="F:metal ion binding"/>
    <property type="evidence" value="ECO:0007669"/>
    <property type="project" value="UniProtKB-KW"/>
</dbReference>
<reference evidence="3 4" key="1">
    <citation type="journal article" date="2013" name="Curr. Biol.">
        <title>The Genome of the Foraminiferan Reticulomyxa filosa.</title>
        <authorList>
            <person name="Glockner G."/>
            <person name="Hulsmann N."/>
            <person name="Schleicher M."/>
            <person name="Noegel A.A."/>
            <person name="Eichinger L."/>
            <person name="Gallinger C."/>
            <person name="Pawlowski J."/>
            <person name="Sierra R."/>
            <person name="Euteneuer U."/>
            <person name="Pillet L."/>
            <person name="Moustafa A."/>
            <person name="Platzer M."/>
            <person name="Groth M."/>
            <person name="Szafranski K."/>
            <person name="Schliwa M."/>
        </authorList>
    </citation>
    <scope>NUCLEOTIDE SEQUENCE [LARGE SCALE GENOMIC DNA]</scope>
</reference>
<dbReference type="GO" id="GO:0007004">
    <property type="term" value="P:telomere maintenance via telomerase"/>
    <property type="evidence" value="ECO:0007669"/>
    <property type="project" value="TreeGrafter"/>
</dbReference>
<dbReference type="PANTHER" id="PTHR12066">
    <property type="entry name" value="TELOMERASE REVERSE TRANSCRIPTASE"/>
    <property type="match status" value="1"/>
</dbReference>
<gene>
    <name evidence="3" type="ORF">RFI_18316</name>
</gene>